<dbReference type="CDD" id="cd00383">
    <property type="entry name" value="trans_reg_C"/>
    <property type="match status" value="1"/>
</dbReference>
<name>A0AA96FCN3_9MICO</name>
<dbReference type="Pfam" id="PF00486">
    <property type="entry name" value="Trans_reg_C"/>
    <property type="match status" value="1"/>
</dbReference>
<dbReference type="Gene3D" id="6.10.250.690">
    <property type="match status" value="1"/>
</dbReference>
<sequence length="233" mass="25927">MSEAHILIVEDEESYRDSLKYLLTREGFTVSTADTGTRGVELFQREGADLVLLDLMLPGLSGTEVFRVIKDRSDVPVIMVTAKDDQVDKIIGLELGADDYVTKPYSGRELVARVRSVLKRTAAVYDAIGDEPTRVTVAGLTIDPERLTMQRDGQTTSLPPKEFGLLLLLAQNAGRVLPRQVIIDRVWGADYYGDTKTLDVHIKRLRARIEADPHHPMLIQTVRGVGYTLEPPV</sequence>
<accession>A0AA96FCN3</accession>
<dbReference type="Gene3D" id="1.10.10.10">
    <property type="entry name" value="Winged helix-like DNA-binding domain superfamily/Winged helix DNA-binding domain"/>
    <property type="match status" value="1"/>
</dbReference>
<evidence type="ECO:0000259" key="9">
    <source>
        <dbReference type="PROSITE" id="PS50110"/>
    </source>
</evidence>
<dbReference type="AlphaFoldDB" id="A0AA96FCN3"/>
<evidence type="ECO:0000256" key="5">
    <source>
        <dbReference type="ARBA" id="ARBA00023163"/>
    </source>
</evidence>
<feature type="modified residue" description="4-aspartylphosphate" evidence="7">
    <location>
        <position position="54"/>
    </location>
</feature>
<proteinExistence type="predicted"/>
<keyword evidence="4 8" id="KW-0238">DNA-binding</keyword>
<dbReference type="Proteomes" id="UP001303408">
    <property type="component" value="Chromosome"/>
</dbReference>
<evidence type="ECO:0000256" key="8">
    <source>
        <dbReference type="PROSITE-ProRule" id="PRU01091"/>
    </source>
</evidence>
<dbReference type="GO" id="GO:0005829">
    <property type="term" value="C:cytosol"/>
    <property type="evidence" value="ECO:0007669"/>
    <property type="project" value="TreeGrafter"/>
</dbReference>
<dbReference type="SUPFAM" id="SSF46894">
    <property type="entry name" value="C-terminal effector domain of the bipartite response regulators"/>
    <property type="match status" value="1"/>
</dbReference>
<gene>
    <name evidence="11" type="ORF">RN607_02250</name>
</gene>
<dbReference type="FunFam" id="1.10.10.10:FF:000018">
    <property type="entry name" value="DNA-binding response regulator ResD"/>
    <property type="match status" value="1"/>
</dbReference>
<evidence type="ECO:0000256" key="6">
    <source>
        <dbReference type="ARBA" id="ARBA00041201"/>
    </source>
</evidence>
<reference evidence="11" key="1">
    <citation type="submission" date="2023-09" db="EMBL/GenBank/DDBJ databases">
        <title>Demequina sp. a novel bacteria isolated from Capsicum annuum.</title>
        <authorList>
            <person name="Humaira Z."/>
            <person name="Lee J."/>
            <person name="Cho D."/>
        </authorList>
    </citation>
    <scope>NUCLEOTIDE SEQUENCE</scope>
    <source>
        <strain evidence="11">PMTSA13</strain>
    </source>
</reference>
<evidence type="ECO:0000256" key="7">
    <source>
        <dbReference type="PROSITE-ProRule" id="PRU00169"/>
    </source>
</evidence>
<dbReference type="PANTHER" id="PTHR48111:SF72">
    <property type="entry name" value="SENSORY TRANSDUCTION PROTEIN REGX3"/>
    <property type="match status" value="1"/>
</dbReference>
<organism evidence="11">
    <name type="scientific">Demequina capsici</name>
    <dbReference type="NCBI Taxonomy" id="3075620"/>
    <lineage>
        <taxon>Bacteria</taxon>
        <taxon>Bacillati</taxon>
        <taxon>Actinomycetota</taxon>
        <taxon>Actinomycetes</taxon>
        <taxon>Micrococcales</taxon>
        <taxon>Demequinaceae</taxon>
        <taxon>Demequina</taxon>
    </lineage>
</organism>
<dbReference type="EMBL" id="CP134880">
    <property type="protein sequence ID" value="WNM27849.1"/>
    <property type="molecule type" value="Genomic_DNA"/>
</dbReference>
<protein>
    <recommendedName>
        <fullName evidence="6">Sensory transduction protein RegX3</fullName>
    </recommendedName>
</protein>
<keyword evidence="3" id="KW-0805">Transcription regulation</keyword>
<dbReference type="InterPro" id="IPR036388">
    <property type="entry name" value="WH-like_DNA-bd_sf"/>
</dbReference>
<dbReference type="PANTHER" id="PTHR48111">
    <property type="entry name" value="REGULATOR OF RPOS"/>
    <property type="match status" value="1"/>
</dbReference>
<evidence type="ECO:0000256" key="2">
    <source>
        <dbReference type="ARBA" id="ARBA00023012"/>
    </source>
</evidence>
<dbReference type="RefSeq" id="WP_313544043.1">
    <property type="nucleotide sequence ID" value="NZ_CP134880.1"/>
</dbReference>
<dbReference type="SUPFAM" id="SSF52172">
    <property type="entry name" value="CheY-like"/>
    <property type="match status" value="1"/>
</dbReference>
<dbReference type="Pfam" id="PF00072">
    <property type="entry name" value="Response_reg"/>
    <property type="match status" value="1"/>
</dbReference>
<dbReference type="PROSITE" id="PS51755">
    <property type="entry name" value="OMPR_PHOB"/>
    <property type="match status" value="1"/>
</dbReference>
<evidence type="ECO:0000256" key="1">
    <source>
        <dbReference type="ARBA" id="ARBA00022553"/>
    </source>
</evidence>
<dbReference type="InterPro" id="IPR001789">
    <property type="entry name" value="Sig_transdc_resp-reg_receiver"/>
</dbReference>
<keyword evidence="2" id="KW-0902">Two-component regulatory system</keyword>
<dbReference type="InterPro" id="IPR011006">
    <property type="entry name" value="CheY-like_superfamily"/>
</dbReference>
<evidence type="ECO:0000256" key="4">
    <source>
        <dbReference type="ARBA" id="ARBA00023125"/>
    </source>
</evidence>
<feature type="domain" description="OmpR/PhoB-type" evidence="10">
    <location>
        <begin position="132"/>
        <end position="231"/>
    </location>
</feature>
<dbReference type="InterPro" id="IPR001867">
    <property type="entry name" value="OmpR/PhoB-type_DNA-bd"/>
</dbReference>
<dbReference type="PROSITE" id="PS50110">
    <property type="entry name" value="RESPONSE_REGULATORY"/>
    <property type="match status" value="1"/>
</dbReference>
<dbReference type="SMART" id="SM00862">
    <property type="entry name" value="Trans_reg_C"/>
    <property type="match status" value="1"/>
</dbReference>
<dbReference type="KEGG" id="dcp:RN607_02250"/>
<dbReference type="GO" id="GO:0000976">
    <property type="term" value="F:transcription cis-regulatory region binding"/>
    <property type="evidence" value="ECO:0007669"/>
    <property type="project" value="TreeGrafter"/>
</dbReference>
<dbReference type="GO" id="GO:0006355">
    <property type="term" value="P:regulation of DNA-templated transcription"/>
    <property type="evidence" value="ECO:0007669"/>
    <property type="project" value="InterPro"/>
</dbReference>
<dbReference type="FunFam" id="3.40.50.2300:FF:000001">
    <property type="entry name" value="DNA-binding response regulator PhoB"/>
    <property type="match status" value="1"/>
</dbReference>
<keyword evidence="1 7" id="KW-0597">Phosphoprotein</keyword>
<keyword evidence="5" id="KW-0804">Transcription</keyword>
<dbReference type="GO" id="GO:0032993">
    <property type="term" value="C:protein-DNA complex"/>
    <property type="evidence" value="ECO:0007669"/>
    <property type="project" value="TreeGrafter"/>
</dbReference>
<dbReference type="InterPro" id="IPR039420">
    <property type="entry name" value="WalR-like"/>
</dbReference>
<feature type="DNA-binding region" description="OmpR/PhoB-type" evidence="8">
    <location>
        <begin position="132"/>
        <end position="231"/>
    </location>
</feature>
<evidence type="ECO:0000313" key="11">
    <source>
        <dbReference type="EMBL" id="WNM27849.1"/>
    </source>
</evidence>
<feature type="domain" description="Response regulatory" evidence="9">
    <location>
        <begin position="5"/>
        <end position="118"/>
    </location>
</feature>
<dbReference type="SMART" id="SM00448">
    <property type="entry name" value="REC"/>
    <property type="match status" value="1"/>
</dbReference>
<dbReference type="InterPro" id="IPR016032">
    <property type="entry name" value="Sig_transdc_resp-reg_C-effctor"/>
</dbReference>
<dbReference type="Gene3D" id="3.40.50.2300">
    <property type="match status" value="1"/>
</dbReference>
<evidence type="ECO:0000259" key="10">
    <source>
        <dbReference type="PROSITE" id="PS51755"/>
    </source>
</evidence>
<dbReference type="GO" id="GO:0000156">
    <property type="term" value="F:phosphorelay response regulator activity"/>
    <property type="evidence" value="ECO:0007669"/>
    <property type="project" value="TreeGrafter"/>
</dbReference>
<evidence type="ECO:0000256" key="3">
    <source>
        <dbReference type="ARBA" id="ARBA00023015"/>
    </source>
</evidence>